<dbReference type="InterPro" id="IPR036779">
    <property type="entry name" value="LysM_dom_sf"/>
</dbReference>
<dbReference type="InterPro" id="IPR023346">
    <property type="entry name" value="Lysozyme-like_dom_sf"/>
</dbReference>
<proteinExistence type="predicted"/>
<dbReference type="GO" id="GO:0004568">
    <property type="term" value="F:chitinase activity"/>
    <property type="evidence" value="ECO:0007669"/>
    <property type="project" value="InterPro"/>
</dbReference>
<keyword evidence="3" id="KW-1185">Reference proteome</keyword>
<dbReference type="InterPro" id="IPR052354">
    <property type="entry name" value="Cell_Wall_Dynamics_Protein"/>
</dbReference>
<dbReference type="InterPro" id="IPR018392">
    <property type="entry name" value="LysM"/>
</dbReference>
<dbReference type="RefSeq" id="WP_021710340.1">
    <property type="nucleotide sequence ID" value="NZ_BAOB01000764.1"/>
</dbReference>
<reference evidence="2 3" key="1">
    <citation type="submission" date="2013-09" db="EMBL/GenBank/DDBJ databases">
        <title>Whole genome shotgun sequence of Vibrio azureus NBRC 104587.</title>
        <authorList>
            <person name="Isaki S."/>
            <person name="Hosoyama A."/>
            <person name="Numata M."/>
            <person name="Hashimoto M."/>
            <person name="Hosoyama Y."/>
            <person name="Tsuchikane K."/>
            <person name="Noguchi M."/>
            <person name="Hirakata S."/>
            <person name="Ichikawa N."/>
            <person name="Ohji S."/>
            <person name="Yamazoe A."/>
            <person name="Fujita N."/>
        </authorList>
    </citation>
    <scope>NUCLEOTIDE SEQUENCE [LARGE SCALE GENOMIC DNA]</scope>
    <source>
        <strain evidence="2 3">NBRC 104587</strain>
    </source>
</reference>
<gene>
    <name evidence="2" type="ORF">VAZ01S_047_00020</name>
</gene>
<dbReference type="CDD" id="cd00118">
    <property type="entry name" value="LysM"/>
    <property type="match status" value="1"/>
</dbReference>
<dbReference type="OrthoDB" id="9798982at2"/>
<dbReference type="SMART" id="SM00257">
    <property type="entry name" value="LysM"/>
    <property type="match status" value="1"/>
</dbReference>
<evidence type="ECO:0000259" key="1">
    <source>
        <dbReference type="PROSITE" id="PS51782"/>
    </source>
</evidence>
<dbReference type="Gene3D" id="3.10.350.10">
    <property type="entry name" value="LysM domain"/>
    <property type="match status" value="1"/>
</dbReference>
<feature type="domain" description="LysM" evidence="1">
    <location>
        <begin position="1"/>
        <end position="47"/>
    </location>
</feature>
<evidence type="ECO:0000313" key="2">
    <source>
        <dbReference type="EMBL" id="GAD76593.1"/>
    </source>
</evidence>
<dbReference type="PROSITE" id="PS51782">
    <property type="entry name" value="LYSM"/>
    <property type="match status" value="1"/>
</dbReference>
<name>U3CE46_9VIBR</name>
<dbReference type="eggNOG" id="COG3179">
    <property type="taxonomic scope" value="Bacteria"/>
</dbReference>
<sequence>MHTIKSGETLMSICNEQYGDSNLYLKVAKFNNISNPNLIREGQNISLPSIDDLCTVSTNKTNHNGYVTTDIVSRLCSHFNREKCHVISVALNENMDKHDIKSKLQVAHFLAQILHESNMLKATSENLNYSAKALKSVFGKYFQCDEDCVRYARKPEKIANLVYANRMGNGTINSGDGWRYRGRGLIQLTGKNNYIHFNKTVDLDVVANPDLVSSDPDLCVASACWFWQKNKLNEFADHDDVVKVTRRINGGINGLAHRKELLLLVKKLLNQT</sequence>
<dbReference type="GO" id="GO:0016998">
    <property type="term" value="P:cell wall macromolecule catabolic process"/>
    <property type="evidence" value="ECO:0007669"/>
    <property type="project" value="InterPro"/>
</dbReference>
<organism evidence="2 3">
    <name type="scientific">Vibrio azureus NBRC 104587</name>
    <dbReference type="NCBI Taxonomy" id="1219077"/>
    <lineage>
        <taxon>Bacteria</taxon>
        <taxon>Pseudomonadati</taxon>
        <taxon>Pseudomonadota</taxon>
        <taxon>Gammaproteobacteria</taxon>
        <taxon>Vibrionales</taxon>
        <taxon>Vibrionaceae</taxon>
        <taxon>Vibrio</taxon>
    </lineage>
</organism>
<evidence type="ECO:0000313" key="3">
    <source>
        <dbReference type="Proteomes" id="UP000016567"/>
    </source>
</evidence>
<accession>U3CE46</accession>
<dbReference type="Pfam" id="PF01476">
    <property type="entry name" value="LysM"/>
    <property type="match status" value="1"/>
</dbReference>
<dbReference type="PANTHER" id="PTHR34408">
    <property type="entry name" value="FAMILY PROTEIN, PUTATIVE-RELATED"/>
    <property type="match status" value="1"/>
</dbReference>
<dbReference type="EMBL" id="BATL01000047">
    <property type="protein sequence ID" value="GAD76593.1"/>
    <property type="molecule type" value="Genomic_DNA"/>
</dbReference>
<dbReference type="STRING" id="1219077.VAZ01S_047_00020"/>
<dbReference type="SUPFAM" id="SSF53955">
    <property type="entry name" value="Lysozyme-like"/>
    <property type="match status" value="1"/>
</dbReference>
<dbReference type="Pfam" id="PF00182">
    <property type="entry name" value="Glyco_hydro_19"/>
    <property type="match status" value="1"/>
</dbReference>
<dbReference type="Gene3D" id="1.10.530.10">
    <property type="match status" value="1"/>
</dbReference>
<dbReference type="GO" id="GO:0006032">
    <property type="term" value="P:chitin catabolic process"/>
    <property type="evidence" value="ECO:0007669"/>
    <property type="project" value="InterPro"/>
</dbReference>
<dbReference type="AlphaFoldDB" id="U3CE46"/>
<protein>
    <recommendedName>
        <fullName evidence="1">LysM domain-containing protein</fullName>
    </recommendedName>
</protein>
<dbReference type="PANTHER" id="PTHR34408:SF1">
    <property type="entry name" value="GLYCOSYL HYDROLASE FAMILY 19 DOMAIN-CONTAINING PROTEIN HI_1415"/>
    <property type="match status" value="1"/>
</dbReference>
<dbReference type="Proteomes" id="UP000016567">
    <property type="component" value="Unassembled WGS sequence"/>
</dbReference>
<dbReference type="InterPro" id="IPR000726">
    <property type="entry name" value="Glyco_hydro_19_cat"/>
</dbReference>
<comment type="caution">
    <text evidence="2">The sequence shown here is derived from an EMBL/GenBank/DDBJ whole genome shotgun (WGS) entry which is preliminary data.</text>
</comment>